<reference evidence="8 9" key="1">
    <citation type="submission" date="2020-06" db="EMBL/GenBank/DDBJ databases">
        <title>The yeast mating-type switching endonuclease HO is a domesticated member of an unorthodox homing genetic element family.</title>
        <authorList>
            <person name="Coughlan A.Y."/>
            <person name="Lombardi L."/>
            <person name="Braun-Galleani S."/>
            <person name="Martos A.R."/>
            <person name="Galeote V."/>
            <person name="Bigey F."/>
            <person name="Dequin S."/>
            <person name="Byrne K.P."/>
            <person name="Wolfe K.H."/>
        </authorList>
    </citation>
    <scope>NUCLEOTIDE SEQUENCE [LARGE SCALE GENOMIC DNA]</scope>
    <source>
        <strain evidence="8 9">CBS2947</strain>
    </source>
</reference>
<dbReference type="AlphaFoldDB" id="A0A7H9HTC3"/>
<gene>
    <name evidence="8" type="ORF">HG537_0C06060</name>
</gene>
<keyword evidence="3" id="KW-0238">DNA-binding</keyword>
<evidence type="ECO:0000256" key="3">
    <source>
        <dbReference type="ARBA" id="ARBA00023125"/>
    </source>
</evidence>
<name>A0A7H9HTC3_9SACH</name>
<dbReference type="GO" id="GO:0005634">
    <property type="term" value="C:nucleus"/>
    <property type="evidence" value="ECO:0007669"/>
    <property type="project" value="UniProtKB-SubCell"/>
</dbReference>
<evidence type="ECO:0000256" key="1">
    <source>
        <dbReference type="ARBA" id="ARBA00004123"/>
    </source>
</evidence>
<evidence type="ECO:0000256" key="6">
    <source>
        <dbReference type="SAM" id="MobiDB-lite"/>
    </source>
</evidence>
<dbReference type="GO" id="GO:0008270">
    <property type="term" value="F:zinc ion binding"/>
    <property type="evidence" value="ECO:0007669"/>
    <property type="project" value="InterPro"/>
</dbReference>
<dbReference type="PANTHER" id="PTHR31845:SF10">
    <property type="entry name" value="ZN(II)2CYS6 TRANSCRIPTION FACTOR (EUROFUNG)"/>
    <property type="match status" value="1"/>
</dbReference>
<feature type="region of interest" description="Disordered" evidence="6">
    <location>
        <begin position="112"/>
        <end position="139"/>
    </location>
</feature>
<dbReference type="EMBL" id="CP059269">
    <property type="protein sequence ID" value="QLQ79957.1"/>
    <property type="molecule type" value="Genomic_DNA"/>
</dbReference>
<dbReference type="InterPro" id="IPR036864">
    <property type="entry name" value="Zn2-C6_fun-type_DNA-bd_sf"/>
</dbReference>
<dbReference type="GO" id="GO:0000976">
    <property type="term" value="F:transcription cis-regulatory region binding"/>
    <property type="evidence" value="ECO:0007669"/>
    <property type="project" value="TreeGrafter"/>
</dbReference>
<protein>
    <recommendedName>
        <fullName evidence="7">Zn(2)-C6 fungal-type domain-containing protein</fullName>
    </recommendedName>
</protein>
<evidence type="ECO:0000256" key="4">
    <source>
        <dbReference type="ARBA" id="ARBA00023163"/>
    </source>
</evidence>
<feature type="domain" description="Zn(2)-C6 fungal-type" evidence="7">
    <location>
        <begin position="71"/>
        <end position="105"/>
    </location>
</feature>
<dbReference type="Proteomes" id="UP000510647">
    <property type="component" value="Chromosome 3"/>
</dbReference>
<keyword evidence="4" id="KW-0804">Transcription</keyword>
<dbReference type="SMART" id="SM00066">
    <property type="entry name" value="GAL4"/>
    <property type="match status" value="1"/>
</dbReference>
<dbReference type="Gene3D" id="4.10.240.10">
    <property type="entry name" value="Zn(2)-C6 fungal-type DNA-binding domain"/>
    <property type="match status" value="1"/>
</dbReference>
<dbReference type="PANTHER" id="PTHR31845">
    <property type="entry name" value="FINGER DOMAIN PROTEIN, PUTATIVE-RELATED"/>
    <property type="match status" value="1"/>
</dbReference>
<dbReference type="GO" id="GO:0000981">
    <property type="term" value="F:DNA-binding transcription factor activity, RNA polymerase II-specific"/>
    <property type="evidence" value="ECO:0007669"/>
    <property type="project" value="InterPro"/>
</dbReference>
<dbReference type="CDD" id="cd00067">
    <property type="entry name" value="GAL4"/>
    <property type="match status" value="1"/>
</dbReference>
<dbReference type="OrthoDB" id="4454541at2759"/>
<sequence>MGLANDTEAMKEGSKFGGKECDSGDLEGQENDIDISKSTVILGVPANDPRMLVAVQMESSEDGKTKRNSFACVSCHSLKQKCVPSDPADIYRKPCQRCLKNGKLCKFDLSKRTRKRRRGDSTVSPTPPQVAVRSAGNASVAEPLVPQRAASRNQPSLPHIWSGIVPPSIDHSTIGRLNVSTQNPILVPALTGPGVSESASTGGGKERESSHLHLMKPLFKRPLHSLLMYQKGKVGEISSKLDAWAKEWNDVIQEGVCIDGVSDPVSLGIITLQEAEHRFQLYKTELASRHKLNFIKFPPDTTVTQLRQQQPILFSVIMSCVSVIMTSESTTREKNIKLDSFVLSLITDQIFKLNHKTVELIESLLTLCLWYNFPEWSNKTRYHIFNYVCVCLTKELGPNSVNRAFSMFSEEDPSKHLPNIKSPLELYHNSARLVLLVYISSLNISIFLKQPIQARWSSLTERACEEVLNNSGTQELYFPEDDKTLVVFAQLNFILEKIHTYLHEMRDQYEYAEINDKHFNHLFEKFQSQLTIIFVQMPKNRPRELSFFYSVEAYLYQYIIGNYINNNPKKFSTEQLPLEISEAFQKCYNYCASALEEFLKMTPKLVASLPLFHMSRVIYTVGMLLFKLRYSVVVLPSFQHFGPLTQNAITLVNKVAEVLEQCSKIYEFNSFLYKFQYVVALFAQTYANKVGEVTKLTTRKYSQLFEGHTQANIPGRTKPDSNSTANGNFARSDVGSAYAGITSGKDVTFANPDVRPSPSNSSDTINDYLTDVDSLMWGFNVLNEEFWTDIFTNNL</sequence>
<evidence type="ECO:0000256" key="2">
    <source>
        <dbReference type="ARBA" id="ARBA00023015"/>
    </source>
</evidence>
<dbReference type="SUPFAM" id="SSF57701">
    <property type="entry name" value="Zn2/Cys6 DNA-binding domain"/>
    <property type="match status" value="1"/>
</dbReference>
<proteinExistence type="predicted"/>
<keyword evidence="2" id="KW-0805">Transcription regulation</keyword>
<keyword evidence="5" id="KW-0539">Nucleus</keyword>
<dbReference type="InterPro" id="IPR001138">
    <property type="entry name" value="Zn2Cys6_DnaBD"/>
</dbReference>
<accession>A0A7H9HTC3</accession>
<feature type="compositionally biased region" description="Basic and acidic residues" evidence="6">
    <location>
        <begin position="8"/>
        <end position="22"/>
    </location>
</feature>
<evidence type="ECO:0000259" key="7">
    <source>
        <dbReference type="PROSITE" id="PS00463"/>
    </source>
</evidence>
<feature type="region of interest" description="Disordered" evidence="6">
    <location>
        <begin position="189"/>
        <end position="210"/>
    </location>
</feature>
<comment type="subcellular location">
    <subcellularLocation>
        <location evidence="1">Nucleus</location>
    </subcellularLocation>
</comment>
<feature type="region of interest" description="Disordered" evidence="6">
    <location>
        <begin position="1"/>
        <end position="30"/>
    </location>
</feature>
<dbReference type="InterPro" id="IPR051089">
    <property type="entry name" value="prtT"/>
</dbReference>
<keyword evidence="9" id="KW-1185">Reference proteome</keyword>
<organism evidence="8 9">
    <name type="scientific">Torulaspora globosa</name>
    <dbReference type="NCBI Taxonomy" id="48254"/>
    <lineage>
        <taxon>Eukaryota</taxon>
        <taxon>Fungi</taxon>
        <taxon>Dikarya</taxon>
        <taxon>Ascomycota</taxon>
        <taxon>Saccharomycotina</taxon>
        <taxon>Saccharomycetes</taxon>
        <taxon>Saccharomycetales</taxon>
        <taxon>Saccharomycetaceae</taxon>
        <taxon>Torulaspora</taxon>
    </lineage>
</organism>
<evidence type="ECO:0000313" key="8">
    <source>
        <dbReference type="EMBL" id="QLQ79957.1"/>
    </source>
</evidence>
<dbReference type="PROSITE" id="PS00463">
    <property type="entry name" value="ZN2_CY6_FUNGAL_1"/>
    <property type="match status" value="1"/>
</dbReference>
<evidence type="ECO:0000313" key="9">
    <source>
        <dbReference type="Proteomes" id="UP000510647"/>
    </source>
</evidence>
<evidence type="ECO:0000256" key="5">
    <source>
        <dbReference type="ARBA" id="ARBA00023242"/>
    </source>
</evidence>